<keyword evidence="7" id="KW-1185">Reference proteome</keyword>
<evidence type="ECO:0000259" key="5">
    <source>
        <dbReference type="Pfam" id="PF00296"/>
    </source>
</evidence>
<dbReference type="OrthoDB" id="9814695at2"/>
<dbReference type="STRING" id="260086.SAMN05216207_103623"/>
<keyword evidence="2" id="KW-0288">FMN</keyword>
<dbReference type="Gene3D" id="3.20.20.30">
    <property type="entry name" value="Luciferase-like domain"/>
    <property type="match status" value="1"/>
</dbReference>
<dbReference type="EMBL" id="FOUY01000036">
    <property type="protein sequence ID" value="SFO20254.1"/>
    <property type="molecule type" value="Genomic_DNA"/>
</dbReference>
<dbReference type="GO" id="GO:0046306">
    <property type="term" value="P:alkanesulfonate catabolic process"/>
    <property type="evidence" value="ECO:0007669"/>
    <property type="project" value="TreeGrafter"/>
</dbReference>
<dbReference type="SUPFAM" id="SSF51679">
    <property type="entry name" value="Bacterial luciferase-like"/>
    <property type="match status" value="1"/>
</dbReference>
<dbReference type="GO" id="GO:0008726">
    <property type="term" value="F:alkanesulfonate monooxygenase activity"/>
    <property type="evidence" value="ECO:0007669"/>
    <property type="project" value="TreeGrafter"/>
</dbReference>
<evidence type="ECO:0000256" key="3">
    <source>
        <dbReference type="ARBA" id="ARBA00023002"/>
    </source>
</evidence>
<dbReference type="Pfam" id="PF00296">
    <property type="entry name" value="Bac_luciferase"/>
    <property type="match status" value="1"/>
</dbReference>
<evidence type="ECO:0000256" key="1">
    <source>
        <dbReference type="ARBA" id="ARBA00022630"/>
    </source>
</evidence>
<dbReference type="InterPro" id="IPR011251">
    <property type="entry name" value="Luciferase-like_dom"/>
</dbReference>
<dbReference type="PANTHER" id="PTHR42847">
    <property type="entry name" value="ALKANESULFONATE MONOOXYGENASE"/>
    <property type="match status" value="1"/>
</dbReference>
<dbReference type="RefSeq" id="WP_093351434.1">
    <property type="nucleotide sequence ID" value="NZ_FOUY01000036.1"/>
</dbReference>
<gene>
    <name evidence="6" type="ORF">SAMN05216207_103623</name>
</gene>
<evidence type="ECO:0000256" key="2">
    <source>
        <dbReference type="ARBA" id="ARBA00022643"/>
    </source>
</evidence>
<proteinExistence type="predicted"/>
<organism evidence="6 7">
    <name type="scientific">Pseudonocardia ammonioxydans</name>
    <dbReference type="NCBI Taxonomy" id="260086"/>
    <lineage>
        <taxon>Bacteria</taxon>
        <taxon>Bacillati</taxon>
        <taxon>Actinomycetota</taxon>
        <taxon>Actinomycetes</taxon>
        <taxon>Pseudonocardiales</taxon>
        <taxon>Pseudonocardiaceae</taxon>
        <taxon>Pseudonocardia</taxon>
    </lineage>
</organism>
<keyword evidence="3" id="KW-0560">Oxidoreductase</keyword>
<keyword evidence="4" id="KW-0503">Monooxygenase</keyword>
<evidence type="ECO:0000313" key="7">
    <source>
        <dbReference type="Proteomes" id="UP000199614"/>
    </source>
</evidence>
<evidence type="ECO:0000313" key="6">
    <source>
        <dbReference type="EMBL" id="SFO20254.1"/>
    </source>
</evidence>
<evidence type="ECO:0000256" key="4">
    <source>
        <dbReference type="ARBA" id="ARBA00023033"/>
    </source>
</evidence>
<dbReference type="AlphaFoldDB" id="A0A1I5F934"/>
<accession>A0A1I5F934</accession>
<reference evidence="6 7" key="1">
    <citation type="submission" date="2016-10" db="EMBL/GenBank/DDBJ databases">
        <authorList>
            <person name="de Groot N.N."/>
        </authorList>
    </citation>
    <scope>NUCLEOTIDE SEQUENCE [LARGE SCALE GENOMIC DNA]</scope>
    <source>
        <strain evidence="6 7">CGMCC 4.1877</strain>
    </source>
</reference>
<sequence>MQYGVFIPNATNGYILSTGSPQYRPSFAHNVAITQEAEKQGLDFVLSMMKHRGSGGPSDFWGACLESFTLFGGLAAVTERIGLFPSVTTLATHPIMAARMVATLDEISGGRCGLNIVTGWSKPEYTQMGLWPGDEYFAKRYEYAAEYVQALRALWSEGPTTFEGEFFTFTEADMRPKPLHTPTVVCAGQSPAGQEFTATHGDRNFIMAERSKVGEIASGVKRIGDAKGRDVGTYALYCVIAEETDAEADKLCRHIIENADLEAISYMTTGASLDTNPDGTSAQLLASLERPAEEGNMAFLSLPVLKGSYERVAAQLDEIAVTTGIDGALLTWPDFVDGVTKFGERVTPLLREAAQPAPTA</sequence>
<dbReference type="PANTHER" id="PTHR42847:SF4">
    <property type="entry name" value="ALKANESULFONATE MONOOXYGENASE-RELATED"/>
    <property type="match status" value="1"/>
</dbReference>
<protein>
    <submittedName>
        <fullName evidence="6">Pyrimidine oxygenase</fullName>
    </submittedName>
</protein>
<feature type="domain" description="Luciferase-like" evidence="5">
    <location>
        <begin position="1"/>
        <end position="326"/>
    </location>
</feature>
<dbReference type="InterPro" id="IPR050172">
    <property type="entry name" value="SsuD_RutA_monooxygenase"/>
</dbReference>
<dbReference type="InterPro" id="IPR036661">
    <property type="entry name" value="Luciferase-like_sf"/>
</dbReference>
<name>A0A1I5F934_PSUAM</name>
<keyword evidence="1" id="KW-0285">Flavoprotein</keyword>
<dbReference type="Proteomes" id="UP000199614">
    <property type="component" value="Unassembled WGS sequence"/>
</dbReference>